<evidence type="ECO:0000259" key="4">
    <source>
        <dbReference type="Pfam" id="PF01494"/>
    </source>
</evidence>
<keyword evidence="3" id="KW-0560">Oxidoreductase</keyword>
<dbReference type="OrthoDB" id="655030at2759"/>
<dbReference type="eggNOG" id="ENOG502SM12">
    <property type="taxonomic scope" value="Eukaryota"/>
</dbReference>
<reference evidence="6" key="1">
    <citation type="submission" date="2012-06" db="EMBL/GenBank/DDBJ databases">
        <title>The genome sequence of Coniosporium apollinis CBS 100218.</title>
        <authorList>
            <consortium name="The Broad Institute Genome Sequencing Platform"/>
            <person name="Cuomo C."/>
            <person name="Gorbushina A."/>
            <person name="Noack S."/>
            <person name="Walker B."/>
            <person name="Young S.K."/>
            <person name="Zeng Q."/>
            <person name="Gargeya S."/>
            <person name="Fitzgerald M."/>
            <person name="Haas B."/>
            <person name="Abouelleil A."/>
            <person name="Alvarado L."/>
            <person name="Arachchi H.M."/>
            <person name="Berlin A.M."/>
            <person name="Chapman S.B."/>
            <person name="Goldberg J."/>
            <person name="Griggs A."/>
            <person name="Gujja S."/>
            <person name="Hansen M."/>
            <person name="Howarth C."/>
            <person name="Imamovic A."/>
            <person name="Larimer J."/>
            <person name="McCowan C."/>
            <person name="Montmayeur A."/>
            <person name="Murphy C."/>
            <person name="Neiman D."/>
            <person name="Pearson M."/>
            <person name="Priest M."/>
            <person name="Roberts A."/>
            <person name="Saif S."/>
            <person name="Shea T."/>
            <person name="Sisk P."/>
            <person name="Sykes S."/>
            <person name="Wortman J."/>
            <person name="Nusbaum C."/>
            <person name="Birren B."/>
        </authorList>
    </citation>
    <scope>NUCLEOTIDE SEQUENCE [LARGE SCALE GENOMIC DNA]</scope>
    <source>
        <strain evidence="6">CBS 100218</strain>
    </source>
</reference>
<dbReference type="PANTHER" id="PTHR46865">
    <property type="entry name" value="OXIDOREDUCTASE-RELATED"/>
    <property type="match status" value="1"/>
</dbReference>
<protein>
    <recommendedName>
        <fullName evidence="4">FAD-binding domain-containing protein</fullName>
    </recommendedName>
</protein>
<dbReference type="EMBL" id="JH767653">
    <property type="protein sequence ID" value="EON70003.1"/>
    <property type="molecule type" value="Genomic_DNA"/>
</dbReference>
<dbReference type="GeneID" id="19906580"/>
<dbReference type="STRING" id="1168221.R7Z7B6"/>
<gene>
    <name evidence="5" type="ORF">W97_09269</name>
</gene>
<evidence type="ECO:0000256" key="2">
    <source>
        <dbReference type="ARBA" id="ARBA00022827"/>
    </source>
</evidence>
<dbReference type="AlphaFoldDB" id="R7Z7B6"/>
<dbReference type="GO" id="GO:0016491">
    <property type="term" value="F:oxidoreductase activity"/>
    <property type="evidence" value="ECO:0007669"/>
    <property type="project" value="UniProtKB-KW"/>
</dbReference>
<accession>R7Z7B6</accession>
<name>R7Z7B6_CONA1</name>
<dbReference type="InterPro" id="IPR036188">
    <property type="entry name" value="FAD/NAD-bd_sf"/>
</dbReference>
<evidence type="ECO:0000313" key="6">
    <source>
        <dbReference type="Proteomes" id="UP000016924"/>
    </source>
</evidence>
<proteinExistence type="predicted"/>
<keyword evidence="1" id="KW-0285">Flavoprotein</keyword>
<dbReference type="PANTHER" id="PTHR46865:SF2">
    <property type="entry name" value="MONOOXYGENASE"/>
    <property type="match status" value="1"/>
</dbReference>
<organism evidence="5 6">
    <name type="scientific">Coniosporium apollinis (strain CBS 100218)</name>
    <name type="common">Rock-inhabiting black yeast</name>
    <dbReference type="NCBI Taxonomy" id="1168221"/>
    <lineage>
        <taxon>Eukaryota</taxon>
        <taxon>Fungi</taxon>
        <taxon>Dikarya</taxon>
        <taxon>Ascomycota</taxon>
        <taxon>Pezizomycotina</taxon>
        <taxon>Dothideomycetes</taxon>
        <taxon>Dothideomycetes incertae sedis</taxon>
        <taxon>Coniosporium</taxon>
    </lineage>
</organism>
<dbReference type="Gene3D" id="3.50.50.60">
    <property type="entry name" value="FAD/NAD(P)-binding domain"/>
    <property type="match status" value="1"/>
</dbReference>
<feature type="domain" description="FAD-binding" evidence="4">
    <location>
        <begin position="7"/>
        <end position="333"/>
    </location>
</feature>
<dbReference type="RefSeq" id="XP_007785320.1">
    <property type="nucleotide sequence ID" value="XM_007787130.1"/>
</dbReference>
<dbReference type="Gene3D" id="3.30.9.10">
    <property type="entry name" value="D-Amino Acid Oxidase, subunit A, domain 2"/>
    <property type="match status" value="1"/>
</dbReference>
<keyword evidence="2" id="KW-0274">FAD</keyword>
<evidence type="ECO:0000313" key="5">
    <source>
        <dbReference type="EMBL" id="EON70003.1"/>
    </source>
</evidence>
<dbReference type="GO" id="GO:0071949">
    <property type="term" value="F:FAD binding"/>
    <property type="evidence" value="ECO:0007669"/>
    <property type="project" value="InterPro"/>
</dbReference>
<sequence length="416" mass="45355">MAATTSHILVVGGGPAGATAAFWLARAGFEVTVAERSSDKFTYGQGIDITGPAIPIVQKMGLYESITSQTTGEKGFAIVNDSSDTIAHFGAGAGATLTQEIEIMRGDLVRILAEAADASDKVHYRYGCTVSEIQQSETHVTVVLTDSKNGKTEDFAAVIGADGLNSKVRRLVFDNKITKDCYIGTDQYCAYFSMKGEPDDVPNSRLQHAPGRRTILIRPTEVDSTDRSSCYMAYFKSGDMESAVGRPVEDQKAVLAEIYEDFPGRLGIRALQGMWNARDFYYSETAQIKLPTWSSGRCVLVGDAAYAPSAASGQGVVLAILGSYVIAGELAARPDEPHTAFTRYEERLRHYVKESQSIPVGGLVAKLAIPETYTGIRILRFLFWLAAQSGVWKWFNIKQNTFDLPKYTFALATDNK</sequence>
<dbReference type="OMA" id="CTIEAIK"/>
<keyword evidence="6" id="KW-1185">Reference proteome</keyword>
<evidence type="ECO:0000256" key="3">
    <source>
        <dbReference type="ARBA" id="ARBA00023002"/>
    </source>
</evidence>
<dbReference type="InterPro" id="IPR051704">
    <property type="entry name" value="FAD_aromatic-hydroxylase"/>
</dbReference>
<dbReference type="HOGENOM" id="CLU_009665_1_1_1"/>
<dbReference type="SUPFAM" id="SSF51905">
    <property type="entry name" value="FAD/NAD(P)-binding domain"/>
    <property type="match status" value="1"/>
</dbReference>
<dbReference type="PRINTS" id="PR00420">
    <property type="entry name" value="RNGMNOXGNASE"/>
</dbReference>
<dbReference type="Proteomes" id="UP000016924">
    <property type="component" value="Unassembled WGS sequence"/>
</dbReference>
<dbReference type="InterPro" id="IPR002938">
    <property type="entry name" value="FAD-bd"/>
</dbReference>
<dbReference type="Pfam" id="PF01494">
    <property type="entry name" value="FAD_binding_3"/>
    <property type="match status" value="1"/>
</dbReference>
<evidence type="ECO:0000256" key="1">
    <source>
        <dbReference type="ARBA" id="ARBA00022630"/>
    </source>
</evidence>